<dbReference type="GO" id="GO:0016925">
    <property type="term" value="P:protein sumoylation"/>
    <property type="evidence" value="ECO:0000318"/>
    <property type="project" value="GO_Central"/>
</dbReference>
<dbReference type="eggNOG" id="ENOG502R7QB">
    <property type="taxonomic scope" value="Eukaryota"/>
</dbReference>
<dbReference type="HOGENOM" id="CLU_094385_0_0_1"/>
<evidence type="ECO:0000313" key="4">
    <source>
        <dbReference type="Proteomes" id="UP000008810"/>
    </source>
</evidence>
<evidence type="ECO:0000259" key="1">
    <source>
        <dbReference type="Pfam" id="PF11976"/>
    </source>
</evidence>
<gene>
    <name evidence="3" type="primary">LOC100821657</name>
    <name evidence="2" type="ORF">BRADI_1g23800v3</name>
</gene>
<dbReference type="PANTHER" id="PTHR10562">
    <property type="entry name" value="SMALL UBIQUITIN-RELATED MODIFIER"/>
    <property type="match status" value="1"/>
</dbReference>
<dbReference type="GO" id="GO:0031386">
    <property type="term" value="F:protein tag activity"/>
    <property type="evidence" value="ECO:0000318"/>
    <property type="project" value="GO_Central"/>
</dbReference>
<keyword evidence="4" id="KW-1185">Reference proteome</keyword>
<dbReference type="CDD" id="cd01763">
    <property type="entry name" value="Ubl_SUMO_like"/>
    <property type="match status" value="2"/>
</dbReference>
<dbReference type="GO" id="GO:0005634">
    <property type="term" value="C:nucleus"/>
    <property type="evidence" value="ECO:0000318"/>
    <property type="project" value="GO_Central"/>
</dbReference>
<dbReference type="OrthoDB" id="442921at2759"/>
<dbReference type="OMA" id="MSVPWEQ"/>
<protein>
    <recommendedName>
        <fullName evidence="1">Rad60/SUMO-like domain-containing protein</fullName>
    </recommendedName>
</protein>
<dbReference type="AlphaFoldDB" id="I1GT45"/>
<dbReference type="STRING" id="15368.I1GT45"/>
<reference evidence="3" key="3">
    <citation type="submission" date="2018-08" db="UniProtKB">
        <authorList>
            <consortium name="EnsemblPlants"/>
        </authorList>
    </citation>
    <scope>IDENTIFICATION</scope>
    <source>
        <strain evidence="3">cv. Bd21</strain>
    </source>
</reference>
<feature type="domain" description="Rad60/SUMO-like" evidence="1">
    <location>
        <begin position="94"/>
        <end position="159"/>
    </location>
</feature>
<dbReference type="EMBL" id="CM000880">
    <property type="protein sequence ID" value="KQK15578.1"/>
    <property type="molecule type" value="Genomic_DNA"/>
</dbReference>
<dbReference type="Gramene" id="KQK15578">
    <property type="protein sequence ID" value="KQK15578"/>
    <property type="gene ID" value="BRADI_1g23800v3"/>
</dbReference>
<dbReference type="Pfam" id="PF11976">
    <property type="entry name" value="Rad60-SLD"/>
    <property type="match status" value="1"/>
</dbReference>
<sequence>MAKANSGQFVTPVVKDEEGRRLSRTMRRTDKLDVLMDFYYSAMAPVVEHGYGVFLYHGRRIKCEETPADRGMEDGAEVEFFLVTRPRVFVTPVLEDRHGRRFTFSIGRTDRMQRLMDFYNGMVPAEMSGETRFYFSGKEITREQKPENLMLEDEDVINVKAYDPFAD</sequence>
<dbReference type="EnsemblPlants" id="KQK15578">
    <property type="protein sequence ID" value="KQK15578"/>
    <property type="gene ID" value="BRADI_1g23800v3"/>
</dbReference>
<dbReference type="RefSeq" id="XP_003560046.1">
    <property type="nucleotide sequence ID" value="XM_003559998.1"/>
</dbReference>
<reference evidence="2" key="2">
    <citation type="submission" date="2017-06" db="EMBL/GenBank/DDBJ databases">
        <title>WGS assembly of Brachypodium distachyon.</title>
        <authorList>
            <consortium name="The International Brachypodium Initiative"/>
            <person name="Lucas S."/>
            <person name="Harmon-Smith M."/>
            <person name="Lail K."/>
            <person name="Tice H."/>
            <person name="Grimwood J."/>
            <person name="Bruce D."/>
            <person name="Barry K."/>
            <person name="Shu S."/>
            <person name="Lindquist E."/>
            <person name="Wang M."/>
            <person name="Pitluck S."/>
            <person name="Vogel J.P."/>
            <person name="Garvin D.F."/>
            <person name="Mockler T.C."/>
            <person name="Schmutz J."/>
            <person name="Rokhsar D."/>
            <person name="Bevan M.W."/>
        </authorList>
    </citation>
    <scope>NUCLEOTIDE SEQUENCE</scope>
    <source>
        <strain evidence="2">Bd21</strain>
    </source>
</reference>
<dbReference type="Proteomes" id="UP000008810">
    <property type="component" value="Chromosome 1"/>
</dbReference>
<dbReference type="GO" id="GO:0044389">
    <property type="term" value="F:ubiquitin-like protein ligase binding"/>
    <property type="evidence" value="ECO:0000318"/>
    <property type="project" value="GO_Central"/>
</dbReference>
<dbReference type="KEGG" id="bdi:100821657"/>
<proteinExistence type="predicted"/>
<evidence type="ECO:0000313" key="3">
    <source>
        <dbReference type="EnsemblPlants" id="KQK15578"/>
    </source>
</evidence>
<dbReference type="GeneID" id="100821657"/>
<reference evidence="2 3" key="1">
    <citation type="journal article" date="2010" name="Nature">
        <title>Genome sequencing and analysis of the model grass Brachypodium distachyon.</title>
        <authorList>
            <consortium name="International Brachypodium Initiative"/>
        </authorList>
    </citation>
    <scope>NUCLEOTIDE SEQUENCE [LARGE SCALE GENOMIC DNA]</scope>
    <source>
        <strain evidence="2">Bd21</strain>
        <strain evidence="3">cv. Bd21</strain>
    </source>
</reference>
<dbReference type="InterPro" id="IPR022617">
    <property type="entry name" value="Rad60/SUMO-like_dom"/>
</dbReference>
<name>I1GT45_BRADI</name>
<evidence type="ECO:0000313" key="2">
    <source>
        <dbReference type="EMBL" id="KQK15578.1"/>
    </source>
</evidence>
<accession>I1GT45</accession>
<organism evidence="3">
    <name type="scientific">Brachypodium distachyon</name>
    <name type="common">Purple false brome</name>
    <name type="synonym">Trachynia distachya</name>
    <dbReference type="NCBI Taxonomy" id="15368"/>
    <lineage>
        <taxon>Eukaryota</taxon>
        <taxon>Viridiplantae</taxon>
        <taxon>Streptophyta</taxon>
        <taxon>Embryophyta</taxon>
        <taxon>Tracheophyta</taxon>
        <taxon>Spermatophyta</taxon>
        <taxon>Magnoliopsida</taxon>
        <taxon>Liliopsida</taxon>
        <taxon>Poales</taxon>
        <taxon>Poaceae</taxon>
        <taxon>BOP clade</taxon>
        <taxon>Pooideae</taxon>
        <taxon>Stipodae</taxon>
        <taxon>Brachypodieae</taxon>
        <taxon>Brachypodium</taxon>
    </lineage>
</organism>
<dbReference type="InterPro" id="IPR029071">
    <property type="entry name" value="Ubiquitin-like_domsf"/>
</dbReference>
<dbReference type="SUPFAM" id="SSF54236">
    <property type="entry name" value="Ubiquitin-like"/>
    <property type="match status" value="2"/>
</dbReference>
<dbReference type="Gene3D" id="3.10.20.90">
    <property type="entry name" value="Phosphatidylinositol 3-kinase Catalytic Subunit, Chain A, domain 1"/>
    <property type="match status" value="2"/>
</dbReference>